<protein>
    <recommendedName>
        <fullName evidence="2">UTP--glucose-1-phosphate uridylyltransferase</fullName>
        <ecNumber evidence="2">2.7.7.9</ecNumber>
    </recommendedName>
</protein>
<evidence type="ECO:0000313" key="8">
    <source>
        <dbReference type="Proteomes" id="UP001059252"/>
    </source>
</evidence>
<organism evidence="7 8">
    <name type="scientific">Mycoplasma iguanae</name>
    <dbReference type="NCBI Taxonomy" id="292461"/>
    <lineage>
        <taxon>Bacteria</taxon>
        <taxon>Bacillati</taxon>
        <taxon>Mycoplasmatota</taxon>
        <taxon>Mollicutes</taxon>
        <taxon>Mycoplasmataceae</taxon>
        <taxon>Mycoplasma</taxon>
    </lineage>
</organism>
<evidence type="ECO:0000256" key="1">
    <source>
        <dbReference type="ARBA" id="ARBA00006890"/>
    </source>
</evidence>
<evidence type="ECO:0000256" key="3">
    <source>
        <dbReference type="ARBA" id="ARBA00022679"/>
    </source>
</evidence>
<evidence type="ECO:0000313" key="7">
    <source>
        <dbReference type="EMBL" id="UVD82009.1"/>
    </source>
</evidence>
<dbReference type="InterPro" id="IPR005771">
    <property type="entry name" value="GalU_uridylyltTrfase_bac/arc"/>
</dbReference>
<dbReference type="Pfam" id="PF00483">
    <property type="entry name" value="NTP_transferase"/>
    <property type="match status" value="1"/>
</dbReference>
<reference evidence="7" key="1">
    <citation type="submission" date="2022-08" db="EMBL/GenBank/DDBJ databases">
        <title>Complete genome of Mycoplasma iguanae type strain 2327.</title>
        <authorList>
            <person name="Spergser J."/>
        </authorList>
    </citation>
    <scope>NUCLEOTIDE SEQUENCE</scope>
    <source>
        <strain evidence="7">2327</strain>
    </source>
</reference>
<dbReference type="PANTHER" id="PTHR43197:SF1">
    <property type="entry name" value="UTP--GLUCOSE-1-PHOSPHATE URIDYLYLTRANSFERASE"/>
    <property type="match status" value="1"/>
</dbReference>
<evidence type="ECO:0000256" key="4">
    <source>
        <dbReference type="ARBA" id="ARBA00022695"/>
    </source>
</evidence>
<dbReference type="EC" id="2.7.7.9" evidence="2"/>
<dbReference type="Proteomes" id="UP001059252">
    <property type="component" value="Chromosome"/>
</dbReference>
<dbReference type="InterPro" id="IPR029044">
    <property type="entry name" value="Nucleotide-diphossugar_trans"/>
</dbReference>
<proteinExistence type="inferred from homology"/>
<dbReference type="InterPro" id="IPR005835">
    <property type="entry name" value="NTP_transferase_dom"/>
</dbReference>
<evidence type="ECO:0000256" key="2">
    <source>
        <dbReference type="ARBA" id="ARBA00012415"/>
    </source>
</evidence>
<accession>A0ABY5R924</accession>
<keyword evidence="3" id="KW-0808">Transferase</keyword>
<dbReference type="GO" id="GO:0016779">
    <property type="term" value="F:nucleotidyltransferase activity"/>
    <property type="evidence" value="ECO:0007669"/>
    <property type="project" value="UniProtKB-KW"/>
</dbReference>
<keyword evidence="8" id="KW-1185">Reference proteome</keyword>
<evidence type="ECO:0000256" key="5">
    <source>
        <dbReference type="ARBA" id="ARBA00048128"/>
    </source>
</evidence>
<dbReference type="Gene3D" id="3.90.550.10">
    <property type="entry name" value="Spore Coat Polysaccharide Biosynthesis Protein SpsA, Chain A"/>
    <property type="match status" value="1"/>
</dbReference>
<dbReference type="EMBL" id="CP102734">
    <property type="protein sequence ID" value="UVD82009.1"/>
    <property type="molecule type" value="Genomic_DNA"/>
</dbReference>
<sequence>MMKKVKKLIIPAAGWGTRFLPMTKVVHKELVPVLNKPIIDWLIHEALNSGIEEIILVISPRKEEINNYFDINYGLEYELAQKGKTDILELIQKTNIKKHITVVYQNEQLGLGHAIAVAASKIKNEPFAVILGDDLIMSQIPAIKQLIEQYEKLGNSIVGVQSIKSEHLDKYGVVDPLDPEQKNAKIFEIKGAVEKPKLENSPSNKAILGRYVFTPEILAILKKLKPENNSEIQLVDAFDELLKTQKIYAYEFEGTRYDLGSVEGFVKANIDYALEDPEIQAEIVQFIKAKKL</sequence>
<dbReference type="CDD" id="cd02541">
    <property type="entry name" value="UGPase_prokaryotic"/>
    <property type="match status" value="1"/>
</dbReference>
<dbReference type="SUPFAM" id="SSF53448">
    <property type="entry name" value="Nucleotide-diphospho-sugar transferases"/>
    <property type="match status" value="1"/>
</dbReference>
<feature type="domain" description="Nucleotidyl transferase" evidence="6">
    <location>
        <begin position="9"/>
        <end position="272"/>
    </location>
</feature>
<dbReference type="PANTHER" id="PTHR43197">
    <property type="entry name" value="UTP--GLUCOSE-1-PHOSPHATE URIDYLYLTRANSFERASE"/>
    <property type="match status" value="1"/>
</dbReference>
<comment type="catalytic activity">
    <reaction evidence="5">
        <text>alpha-D-glucose 1-phosphate + UTP + H(+) = UDP-alpha-D-glucose + diphosphate</text>
        <dbReference type="Rhea" id="RHEA:19889"/>
        <dbReference type="ChEBI" id="CHEBI:15378"/>
        <dbReference type="ChEBI" id="CHEBI:33019"/>
        <dbReference type="ChEBI" id="CHEBI:46398"/>
        <dbReference type="ChEBI" id="CHEBI:58601"/>
        <dbReference type="ChEBI" id="CHEBI:58885"/>
        <dbReference type="EC" id="2.7.7.9"/>
    </reaction>
</comment>
<evidence type="ECO:0000259" key="6">
    <source>
        <dbReference type="Pfam" id="PF00483"/>
    </source>
</evidence>
<name>A0ABY5R924_9MOLU</name>
<comment type="similarity">
    <text evidence="1">Belongs to the UDPGP type 2 family.</text>
</comment>
<gene>
    <name evidence="7" type="ORF">NV226_02490</name>
</gene>
<keyword evidence="4 7" id="KW-0548">Nucleotidyltransferase</keyword>